<dbReference type="InterPro" id="IPR000270">
    <property type="entry name" value="PB1_dom"/>
</dbReference>
<dbReference type="CDD" id="cd17782">
    <property type="entry name" value="CBS_pair_MUG70_2"/>
    <property type="match status" value="1"/>
</dbReference>
<dbReference type="SUPFAM" id="SSF54277">
    <property type="entry name" value="CAD &amp; PB1 domains"/>
    <property type="match status" value="1"/>
</dbReference>
<evidence type="ECO:0000256" key="3">
    <source>
        <dbReference type="SAM" id="Coils"/>
    </source>
</evidence>
<comment type="caution">
    <text evidence="7">The sequence shown here is derived from an EMBL/GenBank/DDBJ whole genome shotgun (WGS) entry which is preliminary data.</text>
</comment>
<accession>A0AAN6D7Y5</accession>
<keyword evidence="1" id="KW-0677">Repeat</keyword>
<reference evidence="7" key="1">
    <citation type="journal article" date="2021" name="G3 (Bethesda)">
        <title>Genomic diversity, chromosomal rearrangements, and interspecies hybridization in the ogataea polymorpha species complex.</title>
        <authorList>
            <person name="Hanson S.J."/>
            <person name="Cinneide E.O."/>
            <person name="Salzberg L.I."/>
            <person name="Wolfe K.H."/>
            <person name="McGowan J."/>
            <person name="Fitzpatrick D.A."/>
            <person name="Matlin K."/>
        </authorList>
    </citation>
    <scope>NUCLEOTIDE SEQUENCE</scope>
    <source>
        <strain evidence="7">83-405-1</strain>
    </source>
</reference>
<dbReference type="CDD" id="cd05992">
    <property type="entry name" value="PB1"/>
    <property type="match status" value="1"/>
</dbReference>
<dbReference type="PROSITE" id="PS51745">
    <property type="entry name" value="PB1"/>
    <property type="match status" value="1"/>
</dbReference>
<evidence type="ECO:0000259" key="5">
    <source>
        <dbReference type="PROSITE" id="PS51371"/>
    </source>
</evidence>
<evidence type="ECO:0000256" key="1">
    <source>
        <dbReference type="ARBA" id="ARBA00022737"/>
    </source>
</evidence>
<keyword evidence="3" id="KW-0175">Coiled coil</keyword>
<dbReference type="InterPro" id="IPR053793">
    <property type="entry name" value="PB1-like"/>
</dbReference>
<dbReference type="Gene3D" id="3.10.580.10">
    <property type="entry name" value="CBS-domain"/>
    <property type="match status" value="2"/>
</dbReference>
<keyword evidence="4" id="KW-1133">Transmembrane helix</keyword>
<evidence type="ECO:0000259" key="6">
    <source>
        <dbReference type="PROSITE" id="PS51745"/>
    </source>
</evidence>
<feature type="transmembrane region" description="Helical" evidence="4">
    <location>
        <begin position="711"/>
        <end position="728"/>
    </location>
</feature>
<feature type="domain" description="CBS" evidence="5">
    <location>
        <begin position="211"/>
        <end position="268"/>
    </location>
</feature>
<evidence type="ECO:0000256" key="4">
    <source>
        <dbReference type="SAM" id="Phobius"/>
    </source>
</evidence>
<dbReference type="Gene3D" id="3.10.20.90">
    <property type="entry name" value="Phosphatidylinositol 3-kinase Catalytic Subunit, Chain A, domain 1"/>
    <property type="match status" value="1"/>
</dbReference>
<dbReference type="AlphaFoldDB" id="A0AAN6D7Y5"/>
<dbReference type="InterPro" id="IPR051462">
    <property type="entry name" value="CBS_domain-containing"/>
</dbReference>
<dbReference type="EMBL" id="JAHLUH010000003">
    <property type="protein sequence ID" value="KAG7729383.1"/>
    <property type="molecule type" value="Genomic_DNA"/>
</dbReference>
<evidence type="ECO:0000313" key="8">
    <source>
        <dbReference type="Proteomes" id="UP000738402"/>
    </source>
</evidence>
<organism evidence="7 8">
    <name type="scientific">Ogataea haglerorum</name>
    <dbReference type="NCBI Taxonomy" id="1937702"/>
    <lineage>
        <taxon>Eukaryota</taxon>
        <taxon>Fungi</taxon>
        <taxon>Dikarya</taxon>
        <taxon>Ascomycota</taxon>
        <taxon>Saccharomycotina</taxon>
        <taxon>Pichiomycetes</taxon>
        <taxon>Pichiales</taxon>
        <taxon>Pichiaceae</taxon>
        <taxon>Ogataea</taxon>
    </lineage>
</organism>
<keyword evidence="4" id="KW-0812">Transmembrane</keyword>
<feature type="coiled-coil region" evidence="3">
    <location>
        <begin position="265"/>
        <end position="292"/>
    </location>
</feature>
<proteinExistence type="predicted"/>
<name>A0AAN6D7Y5_9ASCO</name>
<keyword evidence="4" id="KW-0472">Membrane</keyword>
<feature type="domain" description="PB1" evidence="6">
    <location>
        <begin position="613"/>
        <end position="705"/>
    </location>
</feature>
<dbReference type="PANTHER" id="PTHR48108">
    <property type="entry name" value="CBS DOMAIN-CONTAINING PROTEIN CBSX2, CHLOROPLASTIC"/>
    <property type="match status" value="1"/>
</dbReference>
<evidence type="ECO:0000313" key="7">
    <source>
        <dbReference type="EMBL" id="KAG7729383.1"/>
    </source>
</evidence>
<protein>
    <submittedName>
        <fullName evidence="7">Uncharacterized protein</fullName>
    </submittedName>
</protein>
<dbReference type="Pfam" id="PF00571">
    <property type="entry name" value="CBS"/>
    <property type="match status" value="2"/>
</dbReference>
<sequence>MACDDHHAHFCALFDGFSAFEYCYRVRYFLSARPICSSCLYHDAANIEKLVHHPSLGSFAAIFGPEFHSSLLCHLCGCLASANHVCWMRAYCPTEIADPVYLHCGDPWFPRFGYPDNLSSPKSLHAADTRIKLRPEKPYTVEIPLISCSIPCRKRALLLEAACLMNDGRNHCIIINDPATGKLCGLVTAKDLAFRVVASQMPFTTPVEQIMTPRPYIMSARASANEALRLMVTKKIRHLPLVDDNGSVVGVLNITKCFYHAMIRLEKMAGEAKKLESTFNDLKEASLELETSKYLLVQRGEGESETQDSPEAFASNENLMDLGILRRKQKIVKDLKRLIDVMTQPNLRSVLEDSDLEMSPPLLIGTKTSVLDAVKLLKEKNVTALLVCESPAAPAHCSHIIGILTSKDVAFRVLASHIDPKTTSIARVMTLRPNFADETLEIHTALRLMFEGKFLNLPIKDSNGYITGLVSVLQLTYALLKTLDGSTETTEDLLEADNTSVNSLDNGPAWNRFWGSLDQPLSTMESTEKSSRRSSYHLPRKVACTNSSNDTPTLSVPYIGPIKRNLSEQSSFERTLPRPPAFSNVSSATVFEASAITDAPETLKTKPREVKYKLKIKENLGLGFNNKIYKIRIDLDSISSSADLFRALTHRIYHKVSLSPSEYKFDLGYIDEDGDLISVEKEEDFENATESKRVYFVLDIRRRYPNPSPDAMTLALAAGCVVIGLYLVRRYS</sequence>
<keyword evidence="2" id="KW-0129">CBS domain</keyword>
<dbReference type="PANTHER" id="PTHR48108:SF26">
    <property type="entry name" value="CBS DOMAIN-CONTAINING PROTEIN DDB_G0289609"/>
    <property type="match status" value="1"/>
</dbReference>
<dbReference type="InterPro" id="IPR046342">
    <property type="entry name" value="CBS_dom_sf"/>
</dbReference>
<dbReference type="Proteomes" id="UP000738402">
    <property type="component" value="Unassembled WGS sequence"/>
</dbReference>
<dbReference type="InterPro" id="IPR000644">
    <property type="entry name" value="CBS_dom"/>
</dbReference>
<evidence type="ECO:0000256" key="2">
    <source>
        <dbReference type="PROSITE-ProRule" id="PRU00703"/>
    </source>
</evidence>
<dbReference type="Pfam" id="PF00564">
    <property type="entry name" value="PB1"/>
    <property type="match status" value="1"/>
</dbReference>
<dbReference type="SMART" id="SM00116">
    <property type="entry name" value="CBS"/>
    <property type="match status" value="4"/>
</dbReference>
<feature type="domain" description="CBS" evidence="5">
    <location>
        <begin position="357"/>
        <end position="420"/>
    </location>
</feature>
<dbReference type="SUPFAM" id="SSF54631">
    <property type="entry name" value="CBS-domain pair"/>
    <property type="match status" value="2"/>
</dbReference>
<dbReference type="PROSITE" id="PS51371">
    <property type="entry name" value="CBS"/>
    <property type="match status" value="2"/>
</dbReference>
<gene>
    <name evidence="7" type="ORF">KL933_001609</name>
</gene>